<gene>
    <name evidence="1" type="ORF">EM6_1280</name>
</gene>
<reference evidence="2" key="2">
    <citation type="journal article" date="2017" name="Plant Physiol. Biochem.">
        <title>Differential oxidative and antioxidative response of duckweed Lemna minor toward plant growth promoting/inhibiting bacteria.</title>
        <authorList>
            <person name="Ishizawa H."/>
            <person name="Kuroda M."/>
            <person name="Morikawa M."/>
            <person name="Ike M."/>
        </authorList>
    </citation>
    <scope>NUCLEOTIDE SEQUENCE [LARGE SCALE GENOMIC DNA]</scope>
    <source>
        <strain evidence="2">M6</strain>
    </source>
</reference>
<organism evidence="1 2">
    <name type="scientific">Asticcacaulis excentricus</name>
    <dbReference type="NCBI Taxonomy" id="78587"/>
    <lineage>
        <taxon>Bacteria</taxon>
        <taxon>Pseudomonadati</taxon>
        <taxon>Pseudomonadota</taxon>
        <taxon>Alphaproteobacteria</taxon>
        <taxon>Caulobacterales</taxon>
        <taxon>Caulobacteraceae</taxon>
        <taxon>Asticcacaulis</taxon>
    </lineage>
</organism>
<dbReference type="RefSeq" id="WP_172961150.1">
    <property type="nucleotide sequence ID" value="NZ_AP018827.1"/>
</dbReference>
<name>A0A3G9G498_9CAUL</name>
<evidence type="ECO:0000313" key="2">
    <source>
        <dbReference type="Proteomes" id="UP000278756"/>
    </source>
</evidence>
<proteinExistence type="predicted"/>
<dbReference type="AlphaFoldDB" id="A0A3G9G498"/>
<evidence type="ECO:0000313" key="1">
    <source>
        <dbReference type="EMBL" id="BBF80695.1"/>
    </source>
</evidence>
<protein>
    <submittedName>
        <fullName evidence="1">Uncharacterized protein</fullName>
    </submittedName>
</protein>
<dbReference type="Proteomes" id="UP000278756">
    <property type="component" value="Chromosome 1"/>
</dbReference>
<accession>A0A3G9G498</accession>
<sequence>MKRQQLKIAGYVVLLVLGGLLPLVSQPNPSWLLLLPATYLLWRWG</sequence>
<dbReference type="EMBL" id="AP018827">
    <property type="protein sequence ID" value="BBF80695.1"/>
    <property type="molecule type" value="Genomic_DNA"/>
</dbReference>
<reference evidence="2" key="1">
    <citation type="journal article" date="2017" name="Biotechnol. Biofuels">
        <title>Evaluation of environmental bacterial communities as a factor affecting the growth of duckweed Lemna minor.</title>
        <authorList>
            <person name="Ishizawa H."/>
            <person name="Kuroda M."/>
            <person name="Morikawa M."/>
            <person name="Ike M."/>
        </authorList>
    </citation>
    <scope>NUCLEOTIDE SEQUENCE [LARGE SCALE GENOMIC DNA]</scope>
    <source>
        <strain evidence="2">M6</strain>
    </source>
</reference>